<dbReference type="InterPro" id="IPR029063">
    <property type="entry name" value="SAM-dependent_MTases_sf"/>
</dbReference>
<dbReference type="Proteomes" id="UP000245423">
    <property type="component" value="Chromosome 1"/>
</dbReference>
<dbReference type="Pfam" id="PF13649">
    <property type="entry name" value="Methyltransf_25"/>
    <property type="match status" value="1"/>
</dbReference>
<evidence type="ECO:0000259" key="2">
    <source>
        <dbReference type="Pfam" id="PF13649"/>
    </source>
</evidence>
<dbReference type="Gene3D" id="3.40.50.150">
    <property type="entry name" value="Vaccinia Virus protein VP39"/>
    <property type="match status" value="1"/>
</dbReference>
<reference evidence="3 4" key="1">
    <citation type="submission" date="2016-11" db="EMBL/GenBank/DDBJ databases">
        <authorList>
            <person name="Manzoor S."/>
        </authorList>
    </citation>
    <scope>NUCLEOTIDE SEQUENCE [LARGE SCALE GENOMIC DNA]</scope>
    <source>
        <strain evidence="3">Clostridium ultunense strain Esp</strain>
    </source>
</reference>
<dbReference type="RefSeq" id="WP_005588970.1">
    <property type="nucleotide sequence ID" value="NZ_LT669839.1"/>
</dbReference>
<accession>M1ZM97</accession>
<dbReference type="EMBL" id="LT669839">
    <property type="protein sequence ID" value="SHD78563.1"/>
    <property type="molecule type" value="Genomic_DNA"/>
</dbReference>
<evidence type="ECO:0000313" key="3">
    <source>
        <dbReference type="EMBL" id="SHD78563.1"/>
    </source>
</evidence>
<keyword evidence="3" id="KW-0489">Methyltransferase</keyword>
<evidence type="ECO:0000256" key="1">
    <source>
        <dbReference type="ARBA" id="ARBA00022679"/>
    </source>
</evidence>
<feature type="domain" description="Methyltransferase" evidence="2">
    <location>
        <begin position="39"/>
        <end position="133"/>
    </location>
</feature>
<dbReference type="AlphaFoldDB" id="M1ZM97"/>
<evidence type="ECO:0000313" key="4">
    <source>
        <dbReference type="Proteomes" id="UP000245423"/>
    </source>
</evidence>
<dbReference type="OrthoDB" id="9811589at2"/>
<organism evidence="3 4">
    <name type="scientific">[Clostridium] ultunense Esp</name>
    <dbReference type="NCBI Taxonomy" id="1288971"/>
    <lineage>
        <taxon>Bacteria</taxon>
        <taxon>Bacillati</taxon>
        <taxon>Bacillota</taxon>
        <taxon>Tissierellia</taxon>
        <taxon>Tissierellales</taxon>
        <taxon>Tepidimicrobiaceae</taxon>
        <taxon>Schnuerera</taxon>
    </lineage>
</organism>
<dbReference type="CDD" id="cd02440">
    <property type="entry name" value="AdoMet_MTases"/>
    <property type="match status" value="1"/>
</dbReference>
<dbReference type="SUPFAM" id="SSF53335">
    <property type="entry name" value="S-adenosyl-L-methionine-dependent methyltransferases"/>
    <property type="match status" value="1"/>
</dbReference>
<keyword evidence="1 3" id="KW-0808">Transferase</keyword>
<protein>
    <submittedName>
        <fullName evidence="3">Putative methyltransferase</fullName>
    </submittedName>
</protein>
<name>M1ZM97_9FIRM</name>
<dbReference type="GO" id="GO:0032259">
    <property type="term" value="P:methylation"/>
    <property type="evidence" value="ECO:0007669"/>
    <property type="project" value="UniProtKB-KW"/>
</dbReference>
<dbReference type="InterPro" id="IPR041698">
    <property type="entry name" value="Methyltransf_25"/>
</dbReference>
<dbReference type="Gene3D" id="2.20.25.110">
    <property type="entry name" value="S-adenosyl-L-methionine-dependent methyltransferases"/>
    <property type="match status" value="1"/>
</dbReference>
<keyword evidence="4" id="KW-1185">Reference proteome</keyword>
<dbReference type="PANTHER" id="PTHR43861">
    <property type="entry name" value="TRANS-ACONITATE 2-METHYLTRANSFERASE-RELATED"/>
    <property type="match status" value="1"/>
</dbReference>
<gene>
    <name evidence="3" type="ORF">CUESP1_3238</name>
</gene>
<dbReference type="GO" id="GO:0008168">
    <property type="term" value="F:methyltransferase activity"/>
    <property type="evidence" value="ECO:0007669"/>
    <property type="project" value="UniProtKB-KW"/>
</dbReference>
<sequence length="244" mass="29336">MYKDFAFLYDRLMVDIDYEKWYLYIKNILGRFGKNPKSILEMACGTGNLSYYFARDGFDLTCFDLSSDMLSIAYNKLRKFKNVTILNQNMLDFHINKKFDGVFSICDSINYVADRDELLKTFKNVKKHLTNEGIFIFDINSYYKLKEIIGNNTFIEDKEDLFYIWQNYFDEKNNISEFYLTFFVREEKGYYRRFDEEHMEKAYKIDEIAELLELAGFSQVHYYDCFTFDNPCIKSERINFVSLP</sequence>
<proteinExistence type="predicted"/>
<dbReference type="HOGENOM" id="CLU_069129_5_0_9"/>